<comment type="caution">
    <text evidence="3">The sequence shown here is derived from an EMBL/GenBank/DDBJ whole genome shotgun (WGS) entry which is preliminary data.</text>
</comment>
<accession>A8NW77</accession>
<evidence type="ECO:0000313" key="3">
    <source>
        <dbReference type="EMBL" id="EAU85067.1"/>
    </source>
</evidence>
<organism evidence="3 4">
    <name type="scientific">Coprinopsis cinerea (strain Okayama-7 / 130 / ATCC MYA-4618 / FGSC 9003)</name>
    <name type="common">Inky cap fungus</name>
    <name type="synonym">Hormographiella aspergillata</name>
    <dbReference type="NCBI Taxonomy" id="240176"/>
    <lineage>
        <taxon>Eukaryota</taxon>
        <taxon>Fungi</taxon>
        <taxon>Dikarya</taxon>
        <taxon>Basidiomycota</taxon>
        <taxon>Agaricomycotina</taxon>
        <taxon>Agaricomycetes</taxon>
        <taxon>Agaricomycetidae</taxon>
        <taxon>Agaricales</taxon>
        <taxon>Agaricineae</taxon>
        <taxon>Psathyrellaceae</taxon>
        <taxon>Coprinopsis</taxon>
    </lineage>
</organism>
<keyword evidence="2" id="KW-1133">Transmembrane helix</keyword>
<sequence length="105" mass="11415">MPVLPGGLTYSLPFTLTSLSARASSHSTGSQPSNPNIPDKLPTQDKLPTKGIRFSRQAIHGLAGLGALIVFLTLFVSVRYLVERYQKRRKEEAVRAGRVTVNAVP</sequence>
<evidence type="ECO:0000256" key="1">
    <source>
        <dbReference type="SAM" id="MobiDB-lite"/>
    </source>
</evidence>
<proteinExistence type="predicted"/>
<dbReference type="GeneID" id="6013402"/>
<dbReference type="AlphaFoldDB" id="A8NW77"/>
<dbReference type="RefSeq" id="XP_001836850.1">
    <property type="nucleotide sequence ID" value="XM_001836798.2"/>
</dbReference>
<gene>
    <name evidence="3" type="ORF">CC1G_04163</name>
</gene>
<feature type="transmembrane region" description="Helical" evidence="2">
    <location>
        <begin position="58"/>
        <end position="82"/>
    </location>
</feature>
<protein>
    <submittedName>
        <fullName evidence="3">Uncharacterized protein</fullName>
    </submittedName>
</protein>
<dbReference type="VEuPathDB" id="FungiDB:CC1G_04163"/>
<reference evidence="3 4" key="1">
    <citation type="journal article" date="2010" name="Proc. Natl. Acad. Sci. U.S.A.">
        <title>Insights into evolution of multicellular fungi from the assembled chromosomes of the mushroom Coprinopsis cinerea (Coprinus cinereus).</title>
        <authorList>
            <person name="Stajich J.E."/>
            <person name="Wilke S.K."/>
            <person name="Ahren D."/>
            <person name="Au C.H."/>
            <person name="Birren B.W."/>
            <person name="Borodovsky M."/>
            <person name="Burns C."/>
            <person name="Canback B."/>
            <person name="Casselton L.A."/>
            <person name="Cheng C.K."/>
            <person name="Deng J."/>
            <person name="Dietrich F.S."/>
            <person name="Fargo D.C."/>
            <person name="Farman M.L."/>
            <person name="Gathman A.C."/>
            <person name="Goldberg J."/>
            <person name="Guigo R."/>
            <person name="Hoegger P.J."/>
            <person name="Hooker J.B."/>
            <person name="Huggins A."/>
            <person name="James T.Y."/>
            <person name="Kamada T."/>
            <person name="Kilaru S."/>
            <person name="Kodira C."/>
            <person name="Kues U."/>
            <person name="Kupfer D."/>
            <person name="Kwan H.S."/>
            <person name="Lomsadze A."/>
            <person name="Li W."/>
            <person name="Lilly W.W."/>
            <person name="Ma L.J."/>
            <person name="Mackey A.J."/>
            <person name="Manning G."/>
            <person name="Martin F."/>
            <person name="Muraguchi H."/>
            <person name="Natvig D.O."/>
            <person name="Palmerini H."/>
            <person name="Ramesh M.A."/>
            <person name="Rehmeyer C.J."/>
            <person name="Roe B.A."/>
            <person name="Shenoy N."/>
            <person name="Stanke M."/>
            <person name="Ter-Hovhannisyan V."/>
            <person name="Tunlid A."/>
            <person name="Velagapudi R."/>
            <person name="Vision T.J."/>
            <person name="Zeng Q."/>
            <person name="Zolan M.E."/>
            <person name="Pukkila P.J."/>
        </authorList>
    </citation>
    <scope>NUCLEOTIDE SEQUENCE [LARGE SCALE GENOMIC DNA]</scope>
    <source>
        <strain evidence="4">Okayama-7 / 130 / ATCC MYA-4618 / FGSC 9003</strain>
    </source>
</reference>
<dbReference type="KEGG" id="cci:CC1G_04163"/>
<evidence type="ECO:0000256" key="2">
    <source>
        <dbReference type="SAM" id="Phobius"/>
    </source>
</evidence>
<dbReference type="InParanoid" id="A8NW77"/>
<feature type="compositionally biased region" description="Polar residues" evidence="1">
    <location>
        <begin position="23"/>
        <end position="36"/>
    </location>
</feature>
<dbReference type="EMBL" id="AACS02000004">
    <property type="protein sequence ID" value="EAU85067.1"/>
    <property type="molecule type" value="Genomic_DNA"/>
</dbReference>
<keyword evidence="4" id="KW-1185">Reference proteome</keyword>
<name>A8NW77_COPC7</name>
<evidence type="ECO:0000313" key="4">
    <source>
        <dbReference type="Proteomes" id="UP000001861"/>
    </source>
</evidence>
<keyword evidence="2" id="KW-0472">Membrane</keyword>
<feature type="region of interest" description="Disordered" evidence="1">
    <location>
        <begin position="23"/>
        <end position="46"/>
    </location>
</feature>
<keyword evidence="2" id="KW-0812">Transmembrane</keyword>
<dbReference type="Proteomes" id="UP000001861">
    <property type="component" value="Unassembled WGS sequence"/>
</dbReference>